<name>A0A419EP98_9BACT</name>
<proteinExistence type="inferred from homology"/>
<evidence type="ECO:0000256" key="6">
    <source>
        <dbReference type="ARBA" id="ARBA00023002"/>
    </source>
</evidence>
<evidence type="ECO:0000256" key="3">
    <source>
        <dbReference type="ARBA" id="ARBA00022630"/>
    </source>
</evidence>
<dbReference type="Pfam" id="PF00037">
    <property type="entry name" value="Fer4"/>
    <property type="match status" value="2"/>
</dbReference>
<evidence type="ECO:0000256" key="5">
    <source>
        <dbReference type="ARBA" id="ARBA00022723"/>
    </source>
</evidence>
<dbReference type="PANTHER" id="PTHR43673:SF2">
    <property type="entry name" value="NITROREDUCTASE"/>
    <property type="match status" value="1"/>
</dbReference>
<keyword evidence="8" id="KW-0411">Iron-sulfur</keyword>
<comment type="cofactor">
    <cofactor evidence="1">
        <name>FMN</name>
        <dbReference type="ChEBI" id="CHEBI:58210"/>
    </cofactor>
</comment>
<keyword evidence="6" id="KW-0560">Oxidoreductase</keyword>
<dbReference type="Gene3D" id="3.30.70.20">
    <property type="match status" value="1"/>
</dbReference>
<dbReference type="InterPro" id="IPR017896">
    <property type="entry name" value="4Fe4S_Fe-S-bd"/>
</dbReference>
<evidence type="ECO:0000256" key="8">
    <source>
        <dbReference type="ARBA" id="ARBA00023014"/>
    </source>
</evidence>
<dbReference type="Gene3D" id="3.40.109.10">
    <property type="entry name" value="NADH Oxidase"/>
    <property type="match status" value="1"/>
</dbReference>
<evidence type="ECO:0000313" key="11">
    <source>
        <dbReference type="Proteomes" id="UP000285961"/>
    </source>
</evidence>
<gene>
    <name evidence="10" type="ORF">C4532_18630</name>
</gene>
<comment type="similarity">
    <text evidence="2">Belongs to the nitroreductase family.</text>
</comment>
<accession>A0A419EP98</accession>
<keyword evidence="7" id="KW-0408">Iron</keyword>
<evidence type="ECO:0000256" key="7">
    <source>
        <dbReference type="ARBA" id="ARBA00023004"/>
    </source>
</evidence>
<feature type="domain" description="4Fe-4S ferredoxin-type" evidence="9">
    <location>
        <begin position="32"/>
        <end position="61"/>
    </location>
</feature>
<dbReference type="SUPFAM" id="SSF54862">
    <property type="entry name" value="4Fe-4S ferredoxins"/>
    <property type="match status" value="1"/>
</dbReference>
<evidence type="ECO:0000256" key="2">
    <source>
        <dbReference type="ARBA" id="ARBA00007118"/>
    </source>
</evidence>
<keyword evidence="3" id="KW-0285">Flavoprotein</keyword>
<comment type="caution">
    <text evidence="10">The sequence shown here is derived from an EMBL/GenBank/DDBJ whole genome shotgun (WGS) entry which is preliminary data.</text>
</comment>
<evidence type="ECO:0000259" key="9">
    <source>
        <dbReference type="PROSITE" id="PS51379"/>
    </source>
</evidence>
<dbReference type="Proteomes" id="UP000285961">
    <property type="component" value="Unassembled WGS sequence"/>
</dbReference>
<organism evidence="10 11">
    <name type="scientific">Candidatus Abyssobacteria bacterium SURF_17</name>
    <dbReference type="NCBI Taxonomy" id="2093361"/>
    <lineage>
        <taxon>Bacteria</taxon>
        <taxon>Pseudomonadati</taxon>
        <taxon>Candidatus Hydrogenedentota</taxon>
        <taxon>Candidatus Abyssobacteria</taxon>
    </lineage>
</organism>
<dbReference type="InterPro" id="IPR000415">
    <property type="entry name" value="Nitroreductase-like"/>
</dbReference>
<reference evidence="10 11" key="1">
    <citation type="journal article" date="2017" name="ISME J.">
        <title>Energy and carbon metabolisms in a deep terrestrial subsurface fluid microbial community.</title>
        <authorList>
            <person name="Momper L."/>
            <person name="Jungbluth S.P."/>
            <person name="Lee M.D."/>
            <person name="Amend J.P."/>
        </authorList>
    </citation>
    <scope>NUCLEOTIDE SEQUENCE [LARGE SCALE GENOMIC DNA]</scope>
    <source>
        <strain evidence="10">SURF_17</strain>
    </source>
</reference>
<dbReference type="EMBL" id="QZKI01000134">
    <property type="protein sequence ID" value="RJP64816.1"/>
    <property type="molecule type" value="Genomic_DNA"/>
</dbReference>
<dbReference type="AlphaFoldDB" id="A0A419EP98"/>
<dbReference type="GO" id="GO:0016491">
    <property type="term" value="F:oxidoreductase activity"/>
    <property type="evidence" value="ECO:0007669"/>
    <property type="project" value="UniProtKB-KW"/>
</dbReference>
<dbReference type="Pfam" id="PF00881">
    <property type="entry name" value="Nitroreductase"/>
    <property type="match status" value="1"/>
</dbReference>
<dbReference type="CDD" id="cd02143">
    <property type="entry name" value="nitroreductase_FeS-like"/>
    <property type="match status" value="1"/>
</dbReference>
<evidence type="ECO:0000256" key="4">
    <source>
        <dbReference type="ARBA" id="ARBA00022643"/>
    </source>
</evidence>
<dbReference type="InterPro" id="IPR029479">
    <property type="entry name" value="Nitroreductase"/>
</dbReference>
<dbReference type="PROSITE" id="PS51379">
    <property type="entry name" value="4FE4S_FER_2"/>
    <property type="match status" value="2"/>
</dbReference>
<dbReference type="InterPro" id="IPR017900">
    <property type="entry name" value="4Fe4S_Fe_S_CS"/>
</dbReference>
<evidence type="ECO:0000256" key="1">
    <source>
        <dbReference type="ARBA" id="ARBA00001917"/>
    </source>
</evidence>
<feature type="domain" description="4Fe-4S ferredoxin-type" evidence="9">
    <location>
        <begin position="2"/>
        <end position="31"/>
    </location>
</feature>
<dbReference type="GO" id="GO:0046872">
    <property type="term" value="F:metal ion binding"/>
    <property type="evidence" value="ECO:0007669"/>
    <property type="project" value="UniProtKB-KW"/>
</dbReference>
<dbReference type="PANTHER" id="PTHR43673">
    <property type="entry name" value="NAD(P)H NITROREDUCTASE YDGI-RELATED"/>
    <property type="match status" value="1"/>
</dbReference>
<keyword evidence="5" id="KW-0479">Metal-binding</keyword>
<sequence length="289" mass="32688">MSWVSIDKDKCNNCGICALRCPLCFVKQSDIIIAQADESCCNLCGHCVALCPTDAIVHHKLDMNNFVEVGKGTMFETDQLIRFIRERRSHRHFKDKEVPREHLEKLIDVCRYAPTGGNVQDVEIVVVQNPEKRQKLSDLTVDFFMDMGKYAEEALAESAATGKEPPEDIEYLEILAHYRSRLGRARAAGYDAIFYKAPVVLIFHSHSKTRTPKDNCVIASTTLGLTARTVGLETTYIGLFEIASKMYQPIDEELGLPPGHEVFSVLVMGYSKLKFLKTVDRKPVKTRWE</sequence>
<keyword evidence="4" id="KW-0288">FMN</keyword>
<dbReference type="SUPFAM" id="SSF55469">
    <property type="entry name" value="FMN-dependent nitroreductase-like"/>
    <property type="match status" value="1"/>
</dbReference>
<dbReference type="PROSITE" id="PS00198">
    <property type="entry name" value="4FE4S_FER_1"/>
    <property type="match status" value="2"/>
</dbReference>
<evidence type="ECO:0000313" key="10">
    <source>
        <dbReference type="EMBL" id="RJP64816.1"/>
    </source>
</evidence>
<dbReference type="GO" id="GO:0051536">
    <property type="term" value="F:iron-sulfur cluster binding"/>
    <property type="evidence" value="ECO:0007669"/>
    <property type="project" value="UniProtKB-KW"/>
</dbReference>
<protein>
    <recommendedName>
        <fullName evidence="9">4Fe-4S ferredoxin-type domain-containing protein</fullName>
    </recommendedName>
</protein>